<dbReference type="InterPro" id="IPR019734">
    <property type="entry name" value="TPR_rpt"/>
</dbReference>
<dbReference type="EMBL" id="LODT01000042">
    <property type="protein sequence ID" value="KYQ89004.1"/>
    <property type="molecule type" value="Genomic_DNA"/>
</dbReference>
<dbReference type="InParanoid" id="A0A151Z5D0"/>
<evidence type="ECO:0000313" key="4">
    <source>
        <dbReference type="EMBL" id="KYQ89004.1"/>
    </source>
</evidence>
<proteinExistence type="predicted"/>
<organism evidence="4 5">
    <name type="scientific">Tieghemostelium lacteum</name>
    <name type="common">Slime mold</name>
    <name type="synonym">Dictyostelium lacteum</name>
    <dbReference type="NCBI Taxonomy" id="361077"/>
    <lineage>
        <taxon>Eukaryota</taxon>
        <taxon>Amoebozoa</taxon>
        <taxon>Evosea</taxon>
        <taxon>Eumycetozoa</taxon>
        <taxon>Dictyostelia</taxon>
        <taxon>Dictyosteliales</taxon>
        <taxon>Raperosteliaceae</taxon>
        <taxon>Tieghemostelium</taxon>
    </lineage>
</organism>
<keyword evidence="1" id="KW-0802">TPR repeat</keyword>
<dbReference type="SUPFAM" id="SSF48452">
    <property type="entry name" value="TPR-like"/>
    <property type="match status" value="2"/>
</dbReference>
<keyword evidence="5" id="KW-1185">Reference proteome</keyword>
<feature type="region of interest" description="Disordered" evidence="3">
    <location>
        <begin position="1"/>
        <end position="108"/>
    </location>
</feature>
<dbReference type="PANTHER" id="PTHR23082">
    <property type="entry name" value="TRANSCRIPTION INITIATION FACTOR IIIC TFIIIC , POLYPEPTIDE 3-RELATED"/>
    <property type="match status" value="1"/>
</dbReference>
<feature type="repeat" description="TPR" evidence="1">
    <location>
        <begin position="401"/>
        <end position="434"/>
    </location>
</feature>
<accession>A0A151Z5D0</accession>
<dbReference type="AlphaFoldDB" id="A0A151Z5D0"/>
<dbReference type="InterPro" id="IPR011990">
    <property type="entry name" value="TPR-like_helical_dom_sf"/>
</dbReference>
<dbReference type="STRING" id="361077.A0A151Z5D0"/>
<dbReference type="PROSITE" id="PS50005">
    <property type="entry name" value="TPR"/>
    <property type="match status" value="2"/>
</dbReference>
<gene>
    <name evidence="4" type="ORF">DLAC_10220</name>
</gene>
<dbReference type="FunCoup" id="A0A151Z5D0">
    <property type="interactions" value="531"/>
</dbReference>
<evidence type="ECO:0000256" key="3">
    <source>
        <dbReference type="SAM" id="MobiDB-lite"/>
    </source>
</evidence>
<feature type="coiled-coil region" evidence="2">
    <location>
        <begin position="466"/>
        <end position="493"/>
    </location>
</feature>
<dbReference type="Gene3D" id="1.25.40.10">
    <property type="entry name" value="Tetratricopeptide repeat domain"/>
    <property type="match status" value="3"/>
</dbReference>
<dbReference type="PANTHER" id="PTHR23082:SF0">
    <property type="entry name" value="GENERAL TRANSCRIPTION FACTOR 3C POLYPEPTIDE 3"/>
    <property type="match status" value="1"/>
</dbReference>
<keyword evidence="2" id="KW-0175">Coiled coil</keyword>
<reference evidence="4 5" key="1">
    <citation type="submission" date="2015-12" db="EMBL/GenBank/DDBJ databases">
        <title>Dictyostelia acquired genes for synthesis and detection of signals that induce cell-type specialization by lateral gene transfer from prokaryotes.</title>
        <authorList>
            <person name="Gloeckner G."/>
            <person name="Schaap P."/>
        </authorList>
    </citation>
    <scope>NUCLEOTIDE SEQUENCE [LARGE SCALE GENOMIC DNA]</scope>
    <source>
        <strain evidence="4 5">TK</strain>
    </source>
</reference>
<dbReference type="OMA" id="SSPNMKF"/>
<dbReference type="OrthoDB" id="9991317at2759"/>
<evidence type="ECO:0000256" key="1">
    <source>
        <dbReference type="PROSITE-ProRule" id="PRU00339"/>
    </source>
</evidence>
<feature type="repeat" description="TPR" evidence="1">
    <location>
        <begin position="184"/>
        <end position="217"/>
    </location>
</feature>
<sequence length="837" mass="96736">MPKKTTNTDDEESVEMDIDDEIDFESEDDFEEDDEDYESENDNEDEEDYSSNSNNNNNSKSKKKEGSKGKSFLKTSGATGEKPPKFDYDDFTNKKRKKGLGQTEKTMKHKKLNSKVMDLISQGNGEYSRGEMDSAFNTFAEVVRLAPHYHTAYTILSNIKETQGDRKSALSFLFYGAQIKGNDNDLWKRCADMSRDLQEFDQSLYCYSKAIKNDPDDLDSIWERSKVYLTQGSYMKAISDLKLLESKRPNDPQVIQEMARIYDRVEQIDEAIELLEKFMVVELENTIADLSYDSINLLLDLYNKSKDYQKTITLYKKIQIKMNNLYEIPIDMVLNGCIAYFAMGNNPEIAEYLFRKILNSDVMQIGDIYFFLAEKLFSFGELRYAVQLYSKLIQNEAYNTPSLWCKIAHCHKSLKSFPQAIEFYQKALEAVPGNVNTIIGLSDAYREMGDTERAVAVLGQSANMSIKNNESEKEIYQTVLSDLESKRNTLRQEDVKIYFRQAMAYVHLSKYNQFLGIATALFHGSSEKLIRSKSQSVGGVKKKRKSVVRRKDGNEYYREMLKHNKNPPFAEILDEEEYFRLALDTVKLYSYFGRSNEACSLLSYIQRNVKFTNHLNSHQLKYLFVGMACEAENYMLAFKSVKYVCRLKPYSNMIWNLFNRIISNYGGSSYPSQNRFLTVLALEFPRSIPISIIIGNSNRISGNSNAALYEYFRAFKYQPDEPLIHLLVGTLILSNVMNRRIANRHKLAITAFAFIYKYKSLRINEHQEINYNLARAFHQLGIYYLAVHHYQLVLADTTDTNDQFSLKKESAFNLSLIYKLNGNINAANDLINKYLVI</sequence>
<dbReference type="InterPro" id="IPR039340">
    <property type="entry name" value="Tfc4/TFIIIC-102/Sfc4"/>
</dbReference>
<evidence type="ECO:0000313" key="5">
    <source>
        <dbReference type="Proteomes" id="UP000076078"/>
    </source>
</evidence>
<feature type="compositionally biased region" description="Basic and acidic residues" evidence="3">
    <location>
        <begin position="82"/>
        <end position="93"/>
    </location>
</feature>
<protein>
    <submittedName>
        <fullName evidence="4">Transcription factor IIIC-gamma subunit</fullName>
    </submittedName>
</protein>
<dbReference type="GO" id="GO:0000127">
    <property type="term" value="C:transcription factor TFIIIC complex"/>
    <property type="evidence" value="ECO:0007669"/>
    <property type="project" value="TreeGrafter"/>
</dbReference>
<feature type="compositionally biased region" description="Acidic residues" evidence="3">
    <location>
        <begin position="8"/>
        <end position="49"/>
    </location>
</feature>
<dbReference type="Pfam" id="PF14559">
    <property type="entry name" value="TPR_19"/>
    <property type="match status" value="1"/>
</dbReference>
<dbReference type="GO" id="GO:0006383">
    <property type="term" value="P:transcription by RNA polymerase III"/>
    <property type="evidence" value="ECO:0007669"/>
    <property type="project" value="InterPro"/>
</dbReference>
<comment type="caution">
    <text evidence="4">The sequence shown here is derived from an EMBL/GenBank/DDBJ whole genome shotgun (WGS) entry which is preliminary data.</text>
</comment>
<dbReference type="SMART" id="SM00028">
    <property type="entry name" value="TPR"/>
    <property type="match status" value="5"/>
</dbReference>
<feature type="compositionally biased region" description="Low complexity" evidence="3">
    <location>
        <begin position="50"/>
        <end position="59"/>
    </location>
</feature>
<name>A0A151Z5D0_TIELA</name>
<dbReference type="Proteomes" id="UP000076078">
    <property type="component" value="Unassembled WGS sequence"/>
</dbReference>
<evidence type="ECO:0000256" key="2">
    <source>
        <dbReference type="SAM" id="Coils"/>
    </source>
</evidence>